<organism evidence="1 2">
    <name type="scientific">Ferirhizobium litorale</name>
    <dbReference type="NCBI Taxonomy" id="2927786"/>
    <lineage>
        <taxon>Bacteria</taxon>
        <taxon>Pseudomonadati</taxon>
        <taxon>Pseudomonadota</taxon>
        <taxon>Alphaproteobacteria</taxon>
        <taxon>Hyphomicrobiales</taxon>
        <taxon>Rhizobiaceae</taxon>
        <taxon>Ferirhizobium</taxon>
    </lineage>
</organism>
<evidence type="ECO:0000313" key="1">
    <source>
        <dbReference type="EMBL" id="MDI7920712.1"/>
    </source>
</evidence>
<dbReference type="EMBL" id="JALDYZ010000001">
    <property type="protein sequence ID" value="MDI7920712.1"/>
    <property type="molecule type" value="Genomic_DNA"/>
</dbReference>
<reference evidence="1" key="1">
    <citation type="submission" date="2022-03" db="EMBL/GenBank/DDBJ databases">
        <title>Fererhizobium litorale gen. nov., sp. nov., isolated from sandy sediments of the Sea of Japan seashore.</title>
        <authorList>
            <person name="Romanenko L."/>
            <person name="Kurilenko V."/>
            <person name="Otstavnykh N."/>
            <person name="Svetashev V."/>
            <person name="Tekutyeva L."/>
            <person name="Isaeva M."/>
            <person name="Mikhailov V."/>
        </authorList>
    </citation>
    <scope>NUCLEOTIDE SEQUENCE</scope>
    <source>
        <strain evidence="1">KMM 9576</strain>
    </source>
</reference>
<accession>A0AAE3U0M1</accession>
<name>A0AAE3U0M1_9HYPH</name>
<protein>
    <submittedName>
        <fullName evidence="1">Uncharacterized protein</fullName>
    </submittedName>
</protein>
<dbReference type="AlphaFoldDB" id="A0AAE3U0M1"/>
<dbReference type="RefSeq" id="WP_311794217.1">
    <property type="nucleotide sequence ID" value="NZ_JALDYZ010000001.1"/>
</dbReference>
<comment type="caution">
    <text evidence="1">The sequence shown here is derived from an EMBL/GenBank/DDBJ whole genome shotgun (WGS) entry which is preliminary data.</text>
</comment>
<keyword evidence="2" id="KW-1185">Reference proteome</keyword>
<evidence type="ECO:0000313" key="2">
    <source>
        <dbReference type="Proteomes" id="UP001161580"/>
    </source>
</evidence>
<gene>
    <name evidence="1" type="ORF">MRS75_01290</name>
</gene>
<dbReference type="Proteomes" id="UP001161580">
    <property type="component" value="Unassembled WGS sequence"/>
</dbReference>
<sequence length="303" mass="34923">MSDEDIKFYILRLALGHNAEIAISHEEYSALKKSRAILREISSLEEKFFSVCEHYQEVEEYIFSSTLRHMIFTFERAADIHSIGAGFGRRTASFLSSVRLYQDTLITHIGEISESTIPKQAISRRLSKEYDDNLAYRVMEALRNHSQHRAFPVHSSKYNRKWNENRTEMTFSSMFYFEVSRIEGDKKFKKGVKDELASLDIAFDLKDGVRRYFASICRIHSAAREEFEKFRAAAVNCVTAAQEKWASAHDDDFTGVAACAVRNGVLVKGHKVVYIGPEQDEYRVSLEKRTRGILNMDLRTIAF</sequence>
<proteinExistence type="predicted"/>